<dbReference type="Proteomes" id="UP000234778">
    <property type="component" value="Unassembled WGS sequence"/>
</dbReference>
<comment type="caution">
    <text evidence="1">The sequence shown here is derived from an EMBL/GenBank/DDBJ whole genome shotgun (WGS) entry which is preliminary data.</text>
</comment>
<gene>
    <name evidence="1" type="ORF">CYJ26_02725</name>
</gene>
<evidence type="ECO:0000313" key="1">
    <source>
        <dbReference type="EMBL" id="PKY99797.1"/>
    </source>
</evidence>
<dbReference type="SUPFAM" id="SSF88659">
    <property type="entry name" value="Sigma3 and sigma4 domains of RNA polymerase sigma factors"/>
    <property type="match status" value="1"/>
</dbReference>
<protein>
    <submittedName>
        <fullName evidence="1">Antitoxin HicB</fullName>
    </submittedName>
</protein>
<dbReference type="InterPro" id="IPR013324">
    <property type="entry name" value="RNA_pol_sigma_r3/r4-like"/>
</dbReference>
<reference evidence="1 2" key="1">
    <citation type="submission" date="2017-12" db="EMBL/GenBank/DDBJ databases">
        <title>Phylogenetic diversity of female urinary microbiome.</title>
        <authorList>
            <person name="Thomas-White K."/>
            <person name="Wolfe A.J."/>
        </authorList>
    </citation>
    <scope>NUCLEOTIDE SEQUENCE [LARGE SCALE GENOMIC DNA]</scope>
    <source>
        <strain evidence="1 2">UMB0319</strain>
    </source>
</reference>
<organism evidence="1 2">
    <name type="scientific">Actinomyces urogenitalis</name>
    <dbReference type="NCBI Taxonomy" id="103621"/>
    <lineage>
        <taxon>Bacteria</taxon>
        <taxon>Bacillati</taxon>
        <taxon>Actinomycetota</taxon>
        <taxon>Actinomycetes</taxon>
        <taxon>Actinomycetales</taxon>
        <taxon>Actinomycetaceae</taxon>
        <taxon>Actinomyces</taxon>
    </lineage>
</organism>
<dbReference type="AlphaFoldDB" id="A0A2I1KW13"/>
<proteinExistence type="predicted"/>
<dbReference type="RefSeq" id="WP_101637879.1">
    <property type="nucleotide sequence ID" value="NZ_JAHAIH010000015.1"/>
</dbReference>
<dbReference type="GeneID" id="81707862"/>
<dbReference type="EMBL" id="PKHA01000001">
    <property type="protein sequence ID" value="PKY99797.1"/>
    <property type="molecule type" value="Genomic_DNA"/>
</dbReference>
<evidence type="ECO:0000313" key="2">
    <source>
        <dbReference type="Proteomes" id="UP000234778"/>
    </source>
</evidence>
<name>A0A2I1KW13_9ACTO</name>
<accession>A0A2I1KW13</accession>
<sequence length="123" mass="13184">MTALNITARRWSGGWELWNGDDCWTQVAHLADARQQVVDYLDTVDEGTDHSGWDVTITPDVSSAAQVKAARQATERAALLQKEAASAWREAAIALRAEGLSVSDTAAVMGVSRGRVSQLTATA</sequence>